<keyword evidence="4" id="KW-0121">Carboxypeptidase</keyword>
<comment type="similarity">
    <text evidence="3">In the N-terminal section; belongs to the glycosyltransferase 51 family.</text>
</comment>
<dbReference type="Gene3D" id="1.10.3810.10">
    <property type="entry name" value="Biosynthetic peptidoglycan transglycosylase-like"/>
    <property type="match status" value="1"/>
</dbReference>
<evidence type="ECO:0000256" key="10">
    <source>
        <dbReference type="ARBA" id="ARBA00044770"/>
    </source>
</evidence>
<reference evidence="16 17" key="1">
    <citation type="submission" date="2018-06" db="EMBL/GenBank/DDBJ databases">
        <authorList>
            <consortium name="Pathogen Informatics"/>
            <person name="Doyle S."/>
        </authorList>
    </citation>
    <scope>NUCLEOTIDE SEQUENCE [LARGE SCALE GENOMIC DNA]</scope>
    <source>
        <strain evidence="16 17">NCTC10392</strain>
    </source>
</reference>
<dbReference type="SUPFAM" id="SSF53955">
    <property type="entry name" value="Lysozyme-like"/>
    <property type="match status" value="1"/>
</dbReference>
<keyword evidence="7" id="KW-0808">Transferase</keyword>
<dbReference type="Gene3D" id="3.40.710.10">
    <property type="entry name" value="DD-peptidase/beta-lactamase superfamily"/>
    <property type="match status" value="1"/>
</dbReference>
<dbReference type="InterPro" id="IPR050396">
    <property type="entry name" value="Glycosyltr_51/Transpeptidase"/>
</dbReference>
<dbReference type="InterPro" id="IPR001460">
    <property type="entry name" value="PCN-bd_Tpept"/>
</dbReference>
<dbReference type="GO" id="GO:0009252">
    <property type="term" value="P:peptidoglycan biosynthetic process"/>
    <property type="evidence" value="ECO:0007669"/>
    <property type="project" value="UniProtKB-UniPathway"/>
</dbReference>
<evidence type="ECO:0000259" key="14">
    <source>
        <dbReference type="Pfam" id="PF00912"/>
    </source>
</evidence>
<dbReference type="UniPathway" id="UPA00219"/>
<protein>
    <recommendedName>
        <fullName evidence="10">peptidoglycan glycosyltransferase</fullName>
        <ecNumber evidence="10">2.4.99.28</ecNumber>
    </recommendedName>
</protein>
<comment type="similarity">
    <text evidence="2">In the C-terminal section; belongs to the transpeptidase family.</text>
</comment>
<dbReference type="NCBIfam" id="NF008414">
    <property type="entry name" value="PRK11240.1"/>
    <property type="match status" value="1"/>
</dbReference>
<dbReference type="FunFam" id="1.10.3810.10:FF:000006">
    <property type="entry name" value="Penicillin-binding protein 1C"/>
    <property type="match status" value="1"/>
</dbReference>
<dbReference type="InterPro" id="IPR036950">
    <property type="entry name" value="PBP_transglycosylase"/>
</dbReference>
<dbReference type="Pfam" id="PF00912">
    <property type="entry name" value="Transgly"/>
    <property type="match status" value="1"/>
</dbReference>
<dbReference type="InterPro" id="IPR001264">
    <property type="entry name" value="Glyco_trans_51"/>
</dbReference>
<evidence type="ECO:0000256" key="11">
    <source>
        <dbReference type="ARBA" id="ARBA00049902"/>
    </source>
</evidence>
<keyword evidence="6" id="KW-0328">Glycosyltransferase</keyword>
<gene>
    <name evidence="16" type="primary">ponA</name>
    <name evidence="16" type="ORF">NCTC10392_00681</name>
</gene>
<keyword evidence="9" id="KW-0511">Multifunctional enzyme</keyword>
<dbReference type="NCBIfam" id="TIGR02073">
    <property type="entry name" value="PBP_1c"/>
    <property type="match status" value="1"/>
</dbReference>
<organism evidence="16 17">
    <name type="scientific">Pseudomonas fluorescens</name>
    <dbReference type="NCBI Taxonomy" id="294"/>
    <lineage>
        <taxon>Bacteria</taxon>
        <taxon>Pseudomonadati</taxon>
        <taxon>Pseudomonadota</taxon>
        <taxon>Gammaproteobacteria</taxon>
        <taxon>Pseudomonadales</taxon>
        <taxon>Pseudomonadaceae</taxon>
        <taxon>Pseudomonas</taxon>
    </lineage>
</organism>
<evidence type="ECO:0000256" key="6">
    <source>
        <dbReference type="ARBA" id="ARBA00022676"/>
    </source>
</evidence>
<dbReference type="GO" id="GO:0008658">
    <property type="term" value="F:penicillin binding"/>
    <property type="evidence" value="ECO:0007669"/>
    <property type="project" value="InterPro"/>
</dbReference>
<evidence type="ECO:0000259" key="13">
    <source>
        <dbReference type="Pfam" id="PF00905"/>
    </source>
</evidence>
<comment type="pathway">
    <text evidence="1">Cell wall biogenesis; peptidoglycan biosynthesis.</text>
</comment>
<evidence type="ECO:0000256" key="1">
    <source>
        <dbReference type="ARBA" id="ARBA00004752"/>
    </source>
</evidence>
<dbReference type="Pfam" id="PF06832">
    <property type="entry name" value="BiPBP_C"/>
    <property type="match status" value="1"/>
</dbReference>
<proteinExistence type="inferred from homology"/>
<dbReference type="InterPro" id="IPR012338">
    <property type="entry name" value="Beta-lactam/transpept-like"/>
</dbReference>
<evidence type="ECO:0000256" key="5">
    <source>
        <dbReference type="ARBA" id="ARBA00022670"/>
    </source>
</evidence>
<evidence type="ECO:0000256" key="4">
    <source>
        <dbReference type="ARBA" id="ARBA00022645"/>
    </source>
</evidence>
<evidence type="ECO:0000256" key="8">
    <source>
        <dbReference type="ARBA" id="ARBA00022801"/>
    </source>
</evidence>
<keyword evidence="12" id="KW-0812">Transmembrane</keyword>
<dbReference type="Proteomes" id="UP000255125">
    <property type="component" value="Unassembled WGS sequence"/>
</dbReference>
<dbReference type="EC" id="2.4.99.28" evidence="10"/>
<dbReference type="AlphaFoldDB" id="A0A379I6Y1"/>
<evidence type="ECO:0000256" key="12">
    <source>
        <dbReference type="SAM" id="Phobius"/>
    </source>
</evidence>
<evidence type="ECO:0000313" key="17">
    <source>
        <dbReference type="Proteomes" id="UP000255125"/>
    </source>
</evidence>
<dbReference type="InterPro" id="IPR023346">
    <property type="entry name" value="Lysozyme-like_dom_sf"/>
</dbReference>
<dbReference type="SUPFAM" id="SSF56601">
    <property type="entry name" value="beta-lactamase/transpeptidase-like"/>
    <property type="match status" value="1"/>
</dbReference>
<feature type="transmembrane region" description="Helical" evidence="12">
    <location>
        <begin position="41"/>
        <end position="59"/>
    </location>
</feature>
<evidence type="ECO:0000313" key="16">
    <source>
        <dbReference type="EMBL" id="SUD28097.1"/>
    </source>
</evidence>
<keyword evidence="5" id="KW-0645">Protease</keyword>
<evidence type="ECO:0000256" key="7">
    <source>
        <dbReference type="ARBA" id="ARBA00022679"/>
    </source>
</evidence>
<dbReference type="GO" id="GO:0008955">
    <property type="term" value="F:peptidoglycan glycosyltransferase activity"/>
    <property type="evidence" value="ECO:0007669"/>
    <property type="project" value="UniProtKB-EC"/>
</dbReference>
<keyword evidence="12" id="KW-0472">Membrane</keyword>
<dbReference type="PANTHER" id="PTHR32282:SF15">
    <property type="entry name" value="PENICILLIN-BINDING PROTEIN 1C"/>
    <property type="match status" value="1"/>
</dbReference>
<dbReference type="InterPro" id="IPR011815">
    <property type="entry name" value="PBP_1c"/>
</dbReference>
<dbReference type="PANTHER" id="PTHR32282">
    <property type="entry name" value="BINDING PROTEIN TRANSPEPTIDASE, PUTATIVE-RELATED"/>
    <property type="match status" value="1"/>
</dbReference>
<dbReference type="EMBL" id="UGUS01000002">
    <property type="protein sequence ID" value="SUD28097.1"/>
    <property type="molecule type" value="Genomic_DNA"/>
</dbReference>
<dbReference type="Pfam" id="PF00905">
    <property type="entry name" value="Transpeptidase"/>
    <property type="match status" value="1"/>
</dbReference>
<comment type="catalytic activity">
    <reaction evidence="11">
        <text>[GlcNAc-(1-&gt;4)-Mur2Ac(oyl-L-Ala-gamma-D-Glu-L-Lys-D-Ala-D-Ala)](n)-di-trans,octa-cis-undecaprenyl diphosphate + beta-D-GlcNAc-(1-&gt;4)-Mur2Ac(oyl-L-Ala-gamma-D-Glu-L-Lys-D-Ala-D-Ala)-di-trans,octa-cis-undecaprenyl diphosphate = [GlcNAc-(1-&gt;4)-Mur2Ac(oyl-L-Ala-gamma-D-Glu-L-Lys-D-Ala-D-Ala)](n+1)-di-trans,octa-cis-undecaprenyl diphosphate + di-trans,octa-cis-undecaprenyl diphosphate + H(+)</text>
        <dbReference type="Rhea" id="RHEA:23708"/>
        <dbReference type="Rhea" id="RHEA-COMP:9602"/>
        <dbReference type="Rhea" id="RHEA-COMP:9603"/>
        <dbReference type="ChEBI" id="CHEBI:15378"/>
        <dbReference type="ChEBI" id="CHEBI:58405"/>
        <dbReference type="ChEBI" id="CHEBI:60033"/>
        <dbReference type="ChEBI" id="CHEBI:78435"/>
        <dbReference type="EC" id="2.4.99.28"/>
    </reaction>
</comment>
<feature type="domain" description="Penicillin-binding C-terminal" evidence="15">
    <location>
        <begin position="724"/>
        <end position="807"/>
    </location>
</feature>
<evidence type="ECO:0000256" key="3">
    <source>
        <dbReference type="ARBA" id="ARBA00007739"/>
    </source>
</evidence>
<dbReference type="GO" id="GO:0030288">
    <property type="term" value="C:outer membrane-bounded periplasmic space"/>
    <property type="evidence" value="ECO:0007669"/>
    <property type="project" value="TreeGrafter"/>
</dbReference>
<sequence length="811" mass="88440">MNLRLLIQKLRRLVGAGLPAMAHDQAIPDPAGHTRSPASRLLRGILISVVTVIALLWLADRLWPLPLPKDDLARVVLAEDGTPLWRFADANGVWRYPVATQEVSPYYLDALLTYEDRWFYQHPGVNPLALVRATWQNLSGARVVSGGSTLSMQVARLLDPHSRTLPGKLRQLWRTAQLEWHLSKDQILNLYLNRAPFGGTLQGVAAASWAYLGKSPQQLTHAEAALLAVLPQAPSRLRPDRHPQRAQEARDKVLRRLAEFQVWPSSAVDEALEEPLLLAPRLEPSLAPLLARRLNRPDSPPLIRTTVDATLQRRLEDLLLGWRARLPEHTSAAILVVEEESMAVRAYLGSVDINDARRFGHVDMISALRSPGSTLKPFLYGMALDAGLIHSESLLQDVPRRYGDYRPGNFSMGFTGAVPASTALSSSLNLPAVQLLEAYGPKRFAGEMRIGGMPLALPALAEPNLALILGGAGSRLEDLVGGYSALARDGKSAAIRLRPGDVLKERPLLSPGSAWIVRRILSGQARPDRDPRAELVQRPVLAWKTGTSYGFRDAWAIGVGPRYLIGVWIGRPDGTPVPGQFGLASAAPLMLQVHDVLANRDSQRGITAPVKPVPMNVGVAAICWPLGQPMGRSDPNCRRQRFAWTLDNTTPPTLQALDQPLGVGLMETVWVNAKGLRVAASCPGAVSRDIALWPAPLEPWLPRIERRDARIPAPDPDCPPPALAASSPLSVVGVREGDQLRLPAGSQQQLRLKLSALGGSGRRWWFLNGAPLGDSANQDSINASLEQLGRYQLSVLDEAGQTARVEFSVVD</sequence>
<keyword evidence="8" id="KW-0378">Hydrolase</keyword>
<dbReference type="InterPro" id="IPR009647">
    <property type="entry name" value="PBP_C"/>
</dbReference>
<name>A0A379I6Y1_PSEFL</name>
<keyword evidence="12" id="KW-1133">Transmembrane helix</keyword>
<feature type="domain" description="Penicillin-binding protein transpeptidase" evidence="13">
    <location>
        <begin position="335"/>
        <end position="447"/>
    </location>
</feature>
<dbReference type="GO" id="GO:0004180">
    <property type="term" value="F:carboxypeptidase activity"/>
    <property type="evidence" value="ECO:0007669"/>
    <property type="project" value="UniProtKB-KW"/>
</dbReference>
<evidence type="ECO:0000259" key="15">
    <source>
        <dbReference type="Pfam" id="PF06832"/>
    </source>
</evidence>
<evidence type="ECO:0000256" key="9">
    <source>
        <dbReference type="ARBA" id="ARBA00023268"/>
    </source>
</evidence>
<dbReference type="GO" id="GO:0006508">
    <property type="term" value="P:proteolysis"/>
    <property type="evidence" value="ECO:0007669"/>
    <property type="project" value="UniProtKB-KW"/>
</dbReference>
<accession>A0A379I6Y1</accession>
<feature type="domain" description="Glycosyl transferase family 51" evidence="14">
    <location>
        <begin position="91"/>
        <end position="257"/>
    </location>
</feature>
<evidence type="ECO:0000256" key="2">
    <source>
        <dbReference type="ARBA" id="ARBA00007090"/>
    </source>
</evidence>